<dbReference type="AlphaFoldDB" id="A0A1Y2CDY5"/>
<evidence type="ECO:0000313" key="4">
    <source>
        <dbReference type="Proteomes" id="UP000193642"/>
    </source>
</evidence>
<dbReference type="PANTHER" id="PTHR12984:SF6">
    <property type="entry name" value="SCY1-LIKE PROTEIN 2"/>
    <property type="match status" value="1"/>
</dbReference>
<keyword evidence="4" id="KW-1185">Reference proteome</keyword>
<dbReference type="STRING" id="329046.A0A1Y2CDY5"/>
<evidence type="ECO:0000259" key="2">
    <source>
        <dbReference type="PROSITE" id="PS50011"/>
    </source>
</evidence>
<dbReference type="SMART" id="SM00220">
    <property type="entry name" value="S_TKc"/>
    <property type="match status" value="1"/>
</dbReference>
<dbReference type="Proteomes" id="UP000193642">
    <property type="component" value="Unassembled WGS sequence"/>
</dbReference>
<dbReference type="Gene3D" id="1.10.510.10">
    <property type="entry name" value="Transferase(Phosphotransferase) domain 1"/>
    <property type="match status" value="1"/>
</dbReference>
<dbReference type="GO" id="GO:0004672">
    <property type="term" value="F:protein kinase activity"/>
    <property type="evidence" value="ECO:0007669"/>
    <property type="project" value="InterPro"/>
</dbReference>
<dbReference type="Gene3D" id="1.25.10.10">
    <property type="entry name" value="Leucine-rich Repeat Variant"/>
    <property type="match status" value="1"/>
</dbReference>
<organism evidence="3 4">
    <name type="scientific">Rhizoclosmatium globosum</name>
    <dbReference type="NCBI Taxonomy" id="329046"/>
    <lineage>
        <taxon>Eukaryota</taxon>
        <taxon>Fungi</taxon>
        <taxon>Fungi incertae sedis</taxon>
        <taxon>Chytridiomycota</taxon>
        <taxon>Chytridiomycota incertae sedis</taxon>
        <taxon>Chytridiomycetes</taxon>
        <taxon>Chytridiales</taxon>
        <taxon>Chytriomycetaceae</taxon>
        <taxon>Rhizoclosmatium</taxon>
    </lineage>
</organism>
<proteinExistence type="predicted"/>
<keyword evidence="3" id="KW-0808">Transferase</keyword>
<comment type="caution">
    <text evidence="3">The sequence shown here is derived from an EMBL/GenBank/DDBJ whole genome shotgun (WGS) entry which is preliminary data.</text>
</comment>
<evidence type="ECO:0000313" key="3">
    <source>
        <dbReference type="EMBL" id="ORY45271.1"/>
    </source>
</evidence>
<evidence type="ECO:0000256" key="1">
    <source>
        <dbReference type="SAM" id="MobiDB-lite"/>
    </source>
</evidence>
<dbReference type="SUPFAM" id="SSF56112">
    <property type="entry name" value="Protein kinase-like (PK-like)"/>
    <property type="match status" value="1"/>
</dbReference>
<dbReference type="PANTHER" id="PTHR12984">
    <property type="entry name" value="SCY1-RELATED S/T PROTEIN KINASE-LIKE"/>
    <property type="match status" value="1"/>
</dbReference>
<feature type="region of interest" description="Disordered" evidence="1">
    <location>
        <begin position="802"/>
        <end position="831"/>
    </location>
</feature>
<dbReference type="InterPro" id="IPR051177">
    <property type="entry name" value="CIK-Related_Protein"/>
</dbReference>
<dbReference type="InterPro" id="IPR011009">
    <property type="entry name" value="Kinase-like_dom_sf"/>
</dbReference>
<dbReference type="Pfam" id="PF00069">
    <property type="entry name" value="Pkinase"/>
    <property type="match status" value="1"/>
</dbReference>
<dbReference type="InterPro" id="IPR000719">
    <property type="entry name" value="Prot_kinase_dom"/>
</dbReference>
<sequence>MLQWLGTQVQQLTSGYEVHKQIGSGGAGLQWKVFSATSRTNSQPVSLFTFDTSSTNAKQSADVLKKDCSTLARLRHPNILEVKAAASETSNSNSLSFAAEPLVANLANVLGNLNGFDHTSPAKFKDEFKLDENGWTHVALSPEAIFINAKGDWKLALFSFAQHSTSSPTATSPFYLSNYPPFCSPSLDFLAPETVLDSSCSTASDLWSLGCLIYSLYNYGHSPISCAGNVNSYKSRMMSALDSLFSNSNNLPQGLEAGNIGKCTQNVGREVKDEFEKKGHNKSESDADIHLESVEGGLKTYAMTKSQTAPHLTWEFIDLVRGLLKQSPQQRLSLASFQSSPYFDNLLVSTITFLETIVEKNQVTKAQFFKGLVQILPQYSMKTVNRKILPALLGELKDPLMSPFILPCLFWISENSSEQEFTTGILPSLKPIFQLNEPPQALLLLLSRMDIFMKKLRLLMYSNAVHVMPLLYTSLTTPHPQIQEQAIKTIPILLPNLDFSTVKSSLFPKLAHIYQTSTTLSIRVACLITLHAMLKLLDKFTVRLVALLVVWEEVAKVVEKEVVAGVVLGECWKMAVDPCLNVKQFRRFMKVIREIGEKVEEAQVKFLEERKGVMEVSPEVSGLKISGAGGSGSGASRSEGVSQAPDFASLVRGSTRPSAAAAATALSSSADVNGFADFAPFSQTSQPTSQHRQSNEWAAFNQPSQSSISTNAVPIQQPLQPTSNASFANWNSQPQHQTSSYGGVFGASTPSTVIPTLAPPPMFASTPLQPSGGVTLFSAAPPPGWGTQQPVMMGQKFMTPMVGQQQFSGQQQSSAQASKRSNKMNEFDPFG</sequence>
<accession>A0A1Y2CDY5</accession>
<dbReference type="GO" id="GO:0005524">
    <property type="term" value="F:ATP binding"/>
    <property type="evidence" value="ECO:0007669"/>
    <property type="project" value="InterPro"/>
</dbReference>
<dbReference type="SUPFAM" id="SSF48371">
    <property type="entry name" value="ARM repeat"/>
    <property type="match status" value="1"/>
</dbReference>
<keyword evidence="3" id="KW-0418">Kinase</keyword>
<reference evidence="3 4" key="1">
    <citation type="submission" date="2016-07" db="EMBL/GenBank/DDBJ databases">
        <title>Pervasive Adenine N6-methylation of Active Genes in Fungi.</title>
        <authorList>
            <consortium name="DOE Joint Genome Institute"/>
            <person name="Mondo S.J."/>
            <person name="Dannebaum R.O."/>
            <person name="Kuo R.C."/>
            <person name="Labutti K."/>
            <person name="Haridas S."/>
            <person name="Kuo A."/>
            <person name="Salamov A."/>
            <person name="Ahrendt S.R."/>
            <person name="Lipzen A."/>
            <person name="Sullivan W."/>
            <person name="Andreopoulos W.B."/>
            <person name="Clum A."/>
            <person name="Lindquist E."/>
            <person name="Daum C."/>
            <person name="Ramamoorthy G.K."/>
            <person name="Gryganskyi A."/>
            <person name="Culley D."/>
            <person name="Magnuson J.K."/>
            <person name="James T.Y."/>
            <person name="O'Malley M.A."/>
            <person name="Stajich J.E."/>
            <person name="Spatafora J.W."/>
            <person name="Visel A."/>
            <person name="Grigoriev I.V."/>
        </authorList>
    </citation>
    <scope>NUCLEOTIDE SEQUENCE [LARGE SCALE GENOMIC DNA]</scope>
    <source>
        <strain evidence="3 4">JEL800</strain>
    </source>
</reference>
<name>A0A1Y2CDY5_9FUNG</name>
<gene>
    <name evidence="3" type="ORF">BCR33DRAFT_784668</name>
</gene>
<protein>
    <submittedName>
        <fullName evidence="3">Kinase-like protein</fullName>
    </submittedName>
</protein>
<dbReference type="InterPro" id="IPR016024">
    <property type="entry name" value="ARM-type_fold"/>
</dbReference>
<dbReference type="Gene3D" id="3.30.200.20">
    <property type="entry name" value="Phosphorylase Kinase, domain 1"/>
    <property type="match status" value="1"/>
</dbReference>
<dbReference type="EMBL" id="MCGO01000020">
    <property type="protein sequence ID" value="ORY45271.1"/>
    <property type="molecule type" value="Genomic_DNA"/>
</dbReference>
<dbReference type="InterPro" id="IPR011989">
    <property type="entry name" value="ARM-like"/>
</dbReference>
<dbReference type="PROSITE" id="PS50011">
    <property type="entry name" value="PROTEIN_KINASE_DOM"/>
    <property type="match status" value="1"/>
</dbReference>
<dbReference type="OrthoDB" id="79687at2759"/>
<feature type="domain" description="Protein kinase" evidence="2">
    <location>
        <begin position="16"/>
        <end position="343"/>
    </location>
</feature>
<feature type="region of interest" description="Disordered" evidence="1">
    <location>
        <begin position="681"/>
        <end position="739"/>
    </location>
</feature>
<feature type="compositionally biased region" description="Low complexity" evidence="1">
    <location>
        <begin position="803"/>
        <end position="818"/>
    </location>
</feature>